<reference evidence="2" key="1">
    <citation type="journal article" date="2010" name="Science">
        <title>Signatures of adaptation to obligate biotrophy in the Hyaloperonospora arabidopsidis genome.</title>
        <authorList>
            <person name="Baxter L."/>
            <person name="Tripathy S."/>
            <person name="Ishaque N."/>
            <person name="Boot N."/>
            <person name="Cabral A."/>
            <person name="Kemen E."/>
            <person name="Thines M."/>
            <person name="Ah-Fong A."/>
            <person name="Anderson R."/>
            <person name="Badejoko W."/>
            <person name="Bittner-Eddy P."/>
            <person name="Boore J.L."/>
            <person name="Chibucos M.C."/>
            <person name="Coates M."/>
            <person name="Dehal P."/>
            <person name="Delehaunty K."/>
            <person name="Dong S."/>
            <person name="Downton P."/>
            <person name="Dumas B."/>
            <person name="Fabro G."/>
            <person name="Fronick C."/>
            <person name="Fuerstenberg S.I."/>
            <person name="Fulton L."/>
            <person name="Gaulin E."/>
            <person name="Govers F."/>
            <person name="Hughes L."/>
            <person name="Humphray S."/>
            <person name="Jiang R.H."/>
            <person name="Judelson H."/>
            <person name="Kamoun S."/>
            <person name="Kyung K."/>
            <person name="Meijer H."/>
            <person name="Minx P."/>
            <person name="Morris P."/>
            <person name="Nelson J."/>
            <person name="Phuntumart V."/>
            <person name="Qutob D."/>
            <person name="Rehmany A."/>
            <person name="Rougon-Cardoso A."/>
            <person name="Ryden P."/>
            <person name="Torto-Alalibo T."/>
            <person name="Studholme D."/>
            <person name="Wang Y."/>
            <person name="Win J."/>
            <person name="Wood J."/>
            <person name="Clifton S.W."/>
            <person name="Rogers J."/>
            <person name="Van den Ackerveken G."/>
            <person name="Jones J.D."/>
            <person name="McDowell J.M."/>
            <person name="Beynon J."/>
            <person name="Tyler B.M."/>
        </authorList>
    </citation>
    <scope>NUCLEOTIDE SEQUENCE [LARGE SCALE GENOMIC DNA]</scope>
    <source>
        <strain evidence="2">Emoy2</strain>
    </source>
</reference>
<dbReference type="Proteomes" id="UP000011713">
    <property type="component" value="Unassembled WGS sequence"/>
</dbReference>
<evidence type="ECO:0000313" key="2">
    <source>
        <dbReference type="Proteomes" id="UP000011713"/>
    </source>
</evidence>
<dbReference type="EMBL" id="JH598687">
    <property type="status" value="NOT_ANNOTATED_CDS"/>
    <property type="molecule type" value="Genomic_DNA"/>
</dbReference>
<dbReference type="EnsemblProtists" id="HpaT809240">
    <property type="protein sequence ID" value="HpaP809240"/>
    <property type="gene ID" value="HpaG809240"/>
</dbReference>
<name>M4BS49_HYAAE</name>
<reference evidence="1" key="2">
    <citation type="submission" date="2015-06" db="UniProtKB">
        <authorList>
            <consortium name="EnsemblProtists"/>
        </authorList>
    </citation>
    <scope>IDENTIFICATION</scope>
    <source>
        <strain evidence="1">Emoy2</strain>
    </source>
</reference>
<sequence length="67" mass="7699">MDATALDPRWLRTAATWDDDLGSSWWAGAGVPVTNQFQQAIQERSDVSWTWERQDNEFDGVWILAVM</sequence>
<organism evidence="1 2">
    <name type="scientific">Hyaloperonospora arabidopsidis (strain Emoy2)</name>
    <name type="common">Downy mildew agent</name>
    <name type="synonym">Peronospora arabidopsidis</name>
    <dbReference type="NCBI Taxonomy" id="559515"/>
    <lineage>
        <taxon>Eukaryota</taxon>
        <taxon>Sar</taxon>
        <taxon>Stramenopiles</taxon>
        <taxon>Oomycota</taxon>
        <taxon>Peronosporomycetes</taxon>
        <taxon>Peronosporales</taxon>
        <taxon>Peronosporaceae</taxon>
        <taxon>Hyaloperonospora</taxon>
    </lineage>
</organism>
<evidence type="ECO:0000313" key="1">
    <source>
        <dbReference type="EnsemblProtists" id="HpaP809240"/>
    </source>
</evidence>
<accession>M4BS49</accession>
<proteinExistence type="predicted"/>
<dbReference type="AlphaFoldDB" id="M4BS49"/>
<dbReference type="VEuPathDB" id="FungiDB:HpaG809240"/>
<protein>
    <submittedName>
        <fullName evidence="1">Uncharacterized protein</fullName>
    </submittedName>
</protein>
<dbReference type="HOGENOM" id="CLU_2817960_0_0_1"/>
<keyword evidence="2" id="KW-1185">Reference proteome</keyword>
<dbReference type="InParanoid" id="M4BS49"/>